<evidence type="ECO:0000256" key="5">
    <source>
        <dbReference type="ARBA" id="ARBA00023204"/>
    </source>
</evidence>
<feature type="domain" description="NAD-dependent DNA ligase N-terminal" evidence="9">
    <location>
        <begin position="30"/>
        <end position="429"/>
    </location>
</feature>
<evidence type="ECO:0000313" key="11">
    <source>
        <dbReference type="Proteomes" id="UP000786387"/>
    </source>
</evidence>
<gene>
    <name evidence="7 10" type="primary">ligB</name>
    <name evidence="10" type="ORF">G7026_09770</name>
</gene>
<name>A0ABR5Z0E3_9GAMM</name>
<dbReference type="Pfam" id="PF01653">
    <property type="entry name" value="DNA_ligase_aden"/>
    <property type="match status" value="1"/>
</dbReference>
<evidence type="ECO:0000256" key="2">
    <source>
        <dbReference type="ARBA" id="ARBA00022705"/>
    </source>
</evidence>
<feature type="chain" id="PRO_5046814061" description="DNA ligase B" evidence="8">
    <location>
        <begin position="21"/>
        <end position="559"/>
    </location>
</feature>
<dbReference type="InterPro" id="IPR020923">
    <property type="entry name" value="DNA_ligase_B"/>
</dbReference>
<dbReference type="Gene3D" id="2.40.50.140">
    <property type="entry name" value="Nucleic acid-binding proteins"/>
    <property type="match status" value="1"/>
</dbReference>
<reference evidence="10 11" key="1">
    <citation type="submission" date="2020-02" db="EMBL/GenBank/DDBJ databases">
        <title>Synteny-based analysis reveals conserved mechanism for high triclosan tolerance in Pseudomonas, as well as instances of horizontal transfer.</title>
        <authorList>
            <person name="Mcfarland A.G."/>
            <person name="Bertucci H.K."/>
            <person name="Litmann E."/>
            <person name="Shen J."/>
            <person name="Huttenhower C."/>
            <person name="Hartmann E.M."/>
        </authorList>
    </citation>
    <scope>NUCLEOTIDE SEQUENCE [LARGE SCALE GENOMIC DNA]</scope>
    <source>
        <strain evidence="10 11">115A1</strain>
    </source>
</reference>
<dbReference type="PANTHER" id="PTHR47810:SF1">
    <property type="entry name" value="DNA LIGASE B"/>
    <property type="match status" value="1"/>
</dbReference>
<dbReference type="InterPro" id="IPR010994">
    <property type="entry name" value="RuvA_2-like"/>
</dbReference>
<comment type="function">
    <text evidence="7">Catalyzes the formation of phosphodiester linkages between 5'-phosphoryl and 3'-hydroxyl groups in double-stranded DNA using NAD as a coenzyme and as the energy source for the reaction.</text>
</comment>
<dbReference type="GO" id="GO:0003911">
    <property type="term" value="F:DNA ligase (NAD+) activity"/>
    <property type="evidence" value="ECO:0007669"/>
    <property type="project" value="UniProtKB-EC"/>
</dbReference>
<protein>
    <recommendedName>
        <fullName evidence="7">DNA ligase B</fullName>
        <ecNumber evidence="7">6.5.1.2</ecNumber>
    </recommendedName>
    <alternativeName>
        <fullName evidence="7">Polydeoxyribonucleotide synthase [NAD(+)] B</fullName>
    </alternativeName>
</protein>
<dbReference type="EC" id="6.5.1.2" evidence="7"/>
<evidence type="ECO:0000256" key="8">
    <source>
        <dbReference type="SAM" id="SignalP"/>
    </source>
</evidence>
<evidence type="ECO:0000259" key="9">
    <source>
        <dbReference type="SMART" id="SM00532"/>
    </source>
</evidence>
<dbReference type="RefSeq" id="WP_181070577.1">
    <property type="nucleotide sequence ID" value="NZ_JAAMRF010000004.1"/>
</dbReference>
<dbReference type="NCBIfam" id="NF005987">
    <property type="entry name" value="PRK08097.1"/>
    <property type="match status" value="1"/>
</dbReference>
<evidence type="ECO:0000256" key="1">
    <source>
        <dbReference type="ARBA" id="ARBA00022598"/>
    </source>
</evidence>
<dbReference type="SUPFAM" id="SSF50249">
    <property type="entry name" value="Nucleic acid-binding proteins"/>
    <property type="match status" value="1"/>
</dbReference>
<comment type="caution">
    <text evidence="10">The sequence shown here is derived from an EMBL/GenBank/DDBJ whole genome shotgun (WGS) entry which is preliminary data.</text>
</comment>
<feature type="active site" description="N6-AMP-lysine intermediate" evidence="7">
    <location>
        <position position="127"/>
    </location>
</feature>
<dbReference type="SUPFAM" id="SSF56091">
    <property type="entry name" value="DNA ligase/mRNA capping enzyme, catalytic domain"/>
    <property type="match status" value="1"/>
</dbReference>
<dbReference type="InterPro" id="IPR012340">
    <property type="entry name" value="NA-bd_OB-fold"/>
</dbReference>
<dbReference type="Gene3D" id="3.30.470.30">
    <property type="entry name" value="DNA ligase/mRNA capping enzyme"/>
    <property type="match status" value="1"/>
</dbReference>
<dbReference type="Gene3D" id="1.10.287.610">
    <property type="entry name" value="Helix hairpin bin"/>
    <property type="match status" value="1"/>
</dbReference>
<accession>A0ABR5Z0E3</accession>
<evidence type="ECO:0000256" key="6">
    <source>
        <dbReference type="ARBA" id="ARBA00034005"/>
    </source>
</evidence>
<dbReference type="PANTHER" id="PTHR47810">
    <property type="entry name" value="DNA LIGASE"/>
    <property type="match status" value="1"/>
</dbReference>
<dbReference type="InterPro" id="IPR050326">
    <property type="entry name" value="NAD_dep_DNA_ligaseB"/>
</dbReference>
<evidence type="ECO:0000256" key="7">
    <source>
        <dbReference type="HAMAP-Rule" id="MF_01587"/>
    </source>
</evidence>
<comment type="catalytic activity">
    <reaction evidence="6 7">
        <text>NAD(+) + (deoxyribonucleotide)n-3'-hydroxyl + 5'-phospho-(deoxyribonucleotide)m = (deoxyribonucleotide)n+m + AMP + beta-nicotinamide D-nucleotide.</text>
        <dbReference type="EC" id="6.5.1.2"/>
    </reaction>
</comment>
<dbReference type="HAMAP" id="MF_01587">
    <property type="entry name" value="DNA_ligase_B"/>
    <property type="match status" value="1"/>
</dbReference>
<keyword evidence="4 7" id="KW-0520">NAD</keyword>
<evidence type="ECO:0000313" key="10">
    <source>
        <dbReference type="EMBL" id="MBA1273644.1"/>
    </source>
</evidence>
<proteinExistence type="inferred from homology"/>
<keyword evidence="3 7" id="KW-0227">DNA damage</keyword>
<keyword evidence="8" id="KW-0732">Signal</keyword>
<comment type="similarity">
    <text evidence="7">Belongs to the NAD-dependent DNA ligase family. LigB subfamily.</text>
</comment>
<evidence type="ECO:0000256" key="3">
    <source>
        <dbReference type="ARBA" id="ARBA00022763"/>
    </source>
</evidence>
<dbReference type="InterPro" id="IPR013840">
    <property type="entry name" value="DNAligase_N"/>
</dbReference>
<organism evidence="10 11">
    <name type="scientific">Stutzerimonas azotifigens</name>
    <dbReference type="NCBI Taxonomy" id="291995"/>
    <lineage>
        <taxon>Bacteria</taxon>
        <taxon>Pseudomonadati</taxon>
        <taxon>Pseudomonadota</taxon>
        <taxon>Gammaproteobacteria</taxon>
        <taxon>Pseudomonadales</taxon>
        <taxon>Pseudomonadaceae</taxon>
        <taxon>Stutzerimonas</taxon>
    </lineage>
</organism>
<feature type="signal peptide" evidence="8">
    <location>
        <begin position="1"/>
        <end position="20"/>
    </location>
</feature>
<dbReference type="Gene3D" id="1.10.150.20">
    <property type="entry name" value="5' to 3' exonuclease, C-terminal subdomain"/>
    <property type="match status" value="1"/>
</dbReference>
<dbReference type="Proteomes" id="UP000786387">
    <property type="component" value="Unassembled WGS sequence"/>
</dbReference>
<sequence length="559" mass="61065">MIRPALLAIVQASFCLPALAASCPDWAPSHAHREIAALDGQVAEWDAAYHGRGQSLVPDEVYDQARARLDGWRRCFPADVGTPLDPLVGRGGERLHPVMQTGLAKLADEAEVTRWMSSRKNLWIQPKVDGVAVTLVYRDGSLQQAISRGDGRSGQDWTARVRQLPGIAQRLPLSEPVILQGELYWRLSDHVQATAGGTGARSKVAGLMARQRIPAEEAAGIGLFVWDWPNGPDDMQARLRGLAAMGFADTAEFSQPLTGIAEARRWRDYWYRNALPFASDGVVLKQAARPEASRWRAEPPSWAAAWKYPVVTALAEVREVTFTIGRTGRITPMLSIEPVILDGRRITQLSVGSLQRWKALDIRPGDQVAVALAGLTIPRLEGVIWQATQRQAVAMPDPARHHPLSCWRPEPGCEAQFLARLAWLGGKRGLALPGVGPETWRSLLEAGLLTDLGDWLELDAARLAELPGIGPLRAAALRQRFDEARQRPFDRWLAGLGLAPGVKLEADITWAALAVRSQAQWAEQPGIGAGRAHQLHAFFNDPQVAALAARLQAAGIEGF</sequence>
<evidence type="ECO:0000256" key="4">
    <source>
        <dbReference type="ARBA" id="ARBA00023027"/>
    </source>
</evidence>
<keyword evidence="2 7" id="KW-0235">DNA replication</keyword>
<keyword evidence="1 7" id="KW-0436">Ligase</keyword>
<dbReference type="SUPFAM" id="SSF47781">
    <property type="entry name" value="RuvA domain 2-like"/>
    <property type="match status" value="1"/>
</dbReference>
<dbReference type="Pfam" id="PF03120">
    <property type="entry name" value="OB_DNA_ligase"/>
    <property type="match status" value="1"/>
</dbReference>
<dbReference type="InterPro" id="IPR013839">
    <property type="entry name" value="DNAligase_adenylation"/>
</dbReference>
<dbReference type="EMBL" id="JAAMRF010000004">
    <property type="protein sequence ID" value="MBA1273644.1"/>
    <property type="molecule type" value="Genomic_DNA"/>
</dbReference>
<keyword evidence="5 7" id="KW-0234">DNA repair</keyword>
<dbReference type="InterPro" id="IPR004150">
    <property type="entry name" value="NAD_DNA_ligase_OB"/>
</dbReference>
<dbReference type="PROSITE" id="PS51257">
    <property type="entry name" value="PROKAR_LIPOPROTEIN"/>
    <property type="match status" value="1"/>
</dbReference>
<dbReference type="SMART" id="SM00532">
    <property type="entry name" value="LIGANc"/>
    <property type="match status" value="1"/>
</dbReference>
<keyword evidence="11" id="KW-1185">Reference proteome</keyword>
<dbReference type="Pfam" id="PF14520">
    <property type="entry name" value="HHH_5"/>
    <property type="match status" value="1"/>
</dbReference>